<dbReference type="RefSeq" id="WP_250428932.1">
    <property type="nucleotide sequence ID" value="NZ_JALPRR010000002.1"/>
</dbReference>
<organism evidence="1 2">
    <name type="scientific">Pontibacter ruber</name>
    <dbReference type="NCBI Taxonomy" id="1343895"/>
    <lineage>
        <taxon>Bacteria</taxon>
        <taxon>Pseudomonadati</taxon>
        <taxon>Bacteroidota</taxon>
        <taxon>Cytophagia</taxon>
        <taxon>Cytophagales</taxon>
        <taxon>Hymenobacteraceae</taxon>
        <taxon>Pontibacter</taxon>
    </lineage>
</organism>
<accession>A0ABW5CWD6</accession>
<name>A0ABW5CWD6_9BACT</name>
<proteinExistence type="predicted"/>
<reference evidence="2" key="1">
    <citation type="journal article" date="2019" name="Int. J. Syst. Evol. Microbiol.">
        <title>The Global Catalogue of Microorganisms (GCM) 10K type strain sequencing project: providing services to taxonomists for standard genome sequencing and annotation.</title>
        <authorList>
            <consortium name="The Broad Institute Genomics Platform"/>
            <consortium name="The Broad Institute Genome Sequencing Center for Infectious Disease"/>
            <person name="Wu L."/>
            <person name="Ma J."/>
        </authorList>
    </citation>
    <scope>NUCLEOTIDE SEQUENCE [LARGE SCALE GENOMIC DNA]</scope>
    <source>
        <strain evidence="2">CGMCC 4.1782</strain>
    </source>
</reference>
<evidence type="ECO:0000313" key="2">
    <source>
        <dbReference type="Proteomes" id="UP001597374"/>
    </source>
</evidence>
<dbReference type="EMBL" id="JBHUIM010000001">
    <property type="protein sequence ID" value="MFD2245564.1"/>
    <property type="molecule type" value="Genomic_DNA"/>
</dbReference>
<protein>
    <recommendedName>
        <fullName evidence="3">DUF4178 domain-containing protein</fullName>
    </recommendedName>
</protein>
<dbReference type="Proteomes" id="UP001597374">
    <property type="component" value="Unassembled WGS sequence"/>
</dbReference>
<gene>
    <name evidence="1" type="ORF">ACFSKP_04805</name>
</gene>
<comment type="caution">
    <text evidence="1">The sequence shown here is derived from an EMBL/GenBank/DDBJ whole genome shotgun (WGS) entry which is preliminary data.</text>
</comment>
<sequence>MFKSVAATALVCPRCQSVNRRAVLDGSQLQKTELVKEDLSIIRVGTTGQYQGMTFEVLGRIQHFFSEGYRNHWFILTGKGEELWLGEWAGNFSLFKEMPAPNPKVFNKATPGSIIQLADISFQVEVLDQERATFIEGEIPDSYTHEHKYISIELLQPDTFGLAIANIYSPNRQQVYVGQYQYLEDLQLQNLRAHHEWI</sequence>
<keyword evidence="2" id="KW-1185">Reference proteome</keyword>
<evidence type="ECO:0000313" key="1">
    <source>
        <dbReference type="EMBL" id="MFD2245564.1"/>
    </source>
</evidence>
<evidence type="ECO:0008006" key="3">
    <source>
        <dbReference type="Google" id="ProtNLM"/>
    </source>
</evidence>